<keyword evidence="6 9" id="KW-0653">Protein transport</keyword>
<dbReference type="Proteomes" id="UP000018201">
    <property type="component" value="Unassembled WGS sequence"/>
</dbReference>
<evidence type="ECO:0000256" key="8">
    <source>
        <dbReference type="ARBA" id="ARBA00023329"/>
    </source>
</evidence>
<name>U6H8J6_9EIME</name>
<dbReference type="GO" id="GO:0070971">
    <property type="term" value="C:endoplasmic reticulum exit site"/>
    <property type="evidence" value="ECO:0007669"/>
    <property type="project" value="TreeGrafter"/>
</dbReference>
<feature type="domain" description="Sec23/Sec24 trunk" evidence="10">
    <location>
        <begin position="18"/>
        <end position="96"/>
    </location>
</feature>
<dbReference type="SUPFAM" id="SSF81811">
    <property type="entry name" value="Helical domain of Sec23/24"/>
    <property type="match status" value="1"/>
</dbReference>
<dbReference type="InterPro" id="IPR029006">
    <property type="entry name" value="ADF-H/Gelsolin-like_dom_sf"/>
</dbReference>
<protein>
    <recommendedName>
        <fullName evidence="9">Protein transport protein SEC23</fullName>
    </recommendedName>
</protein>
<feature type="domain" description="Sec23/Sec24 helical" evidence="11">
    <location>
        <begin position="184"/>
        <end position="282"/>
    </location>
</feature>
<dbReference type="Gene3D" id="1.20.120.730">
    <property type="entry name" value="Sec23/Sec24 helical domain"/>
    <property type="match status" value="1"/>
</dbReference>
<dbReference type="FunFam" id="1.20.120.730:FF:000005">
    <property type="entry name" value="Protein transport protein SEC23"/>
    <property type="match status" value="1"/>
</dbReference>
<evidence type="ECO:0000256" key="4">
    <source>
        <dbReference type="ARBA" id="ARBA00022833"/>
    </source>
</evidence>
<evidence type="ECO:0000256" key="1">
    <source>
        <dbReference type="ARBA" id="ARBA00022448"/>
    </source>
</evidence>
<dbReference type="EMBL" id="HG702422">
    <property type="protein sequence ID" value="CDI87713.1"/>
    <property type="molecule type" value="Genomic_DNA"/>
</dbReference>
<dbReference type="Gene3D" id="3.40.50.410">
    <property type="entry name" value="von Willebrand factor, type A domain"/>
    <property type="match status" value="1"/>
</dbReference>
<dbReference type="InterPro" id="IPR006896">
    <property type="entry name" value="Sec23/24_trunk_dom"/>
</dbReference>
<proteinExistence type="inferred from homology"/>
<reference evidence="13" key="2">
    <citation type="submission" date="2013-10" db="EMBL/GenBank/DDBJ databases">
        <authorList>
            <person name="Aslett M."/>
        </authorList>
    </citation>
    <scope>NUCLEOTIDE SEQUENCE [LARGE SCALE GENOMIC DNA]</scope>
    <source>
        <strain evidence="13">Houghton</strain>
    </source>
</reference>
<keyword evidence="5 9" id="KW-0931">ER-Golgi transport</keyword>
<keyword evidence="2 9" id="KW-0479">Metal-binding</keyword>
<evidence type="ECO:0000256" key="2">
    <source>
        <dbReference type="ARBA" id="ARBA00022723"/>
    </source>
</evidence>
<dbReference type="SUPFAM" id="SSF82754">
    <property type="entry name" value="C-terminal, gelsolin-like domain of Sec23/24"/>
    <property type="match status" value="1"/>
</dbReference>
<keyword evidence="14" id="KW-1185">Reference proteome</keyword>
<dbReference type="SUPFAM" id="SSF81995">
    <property type="entry name" value="beta-sandwich domain of Sec23/24"/>
    <property type="match status" value="1"/>
</dbReference>
<evidence type="ECO:0000259" key="11">
    <source>
        <dbReference type="Pfam" id="PF04815"/>
    </source>
</evidence>
<feature type="domain" description="Sec23/Sec24 beta-sandwich" evidence="12">
    <location>
        <begin position="109"/>
        <end position="174"/>
    </location>
</feature>
<keyword evidence="1 9" id="KW-0813">Transport</keyword>
<evidence type="ECO:0000313" key="13">
    <source>
        <dbReference type="EMBL" id="CDI87713.1"/>
    </source>
</evidence>
<comment type="function">
    <text evidence="9">Component of the coat protein complex II (COPII) which promotes the formation of transport vesicles from the endoplasmic reticulum (ER). The coat has two main functions, the physical deformation of the endoplasmic reticulum membrane into vesicles and the selection of cargo molecules.</text>
</comment>
<keyword evidence="7 9" id="KW-0472">Membrane</keyword>
<keyword evidence="8 9" id="KW-0968">Cytoplasmic vesicle</keyword>
<dbReference type="OrthoDB" id="10256289at2759"/>
<dbReference type="InterPro" id="IPR036175">
    <property type="entry name" value="Sec23/24_helical_dom_sf"/>
</dbReference>
<reference evidence="13" key="1">
    <citation type="submission" date="2013-10" db="EMBL/GenBank/DDBJ databases">
        <title>Genomic analysis of the causative agents of coccidiosis in chickens.</title>
        <authorList>
            <person name="Reid A.J."/>
            <person name="Blake D."/>
            <person name="Billington K."/>
            <person name="Browne H."/>
            <person name="Dunn M."/>
            <person name="Hung S."/>
            <person name="Kawahara F."/>
            <person name="Miranda-Saavedra D."/>
            <person name="Mourier T."/>
            <person name="Nagra H."/>
            <person name="Otto T.D."/>
            <person name="Rawlings N."/>
            <person name="Sanchez A."/>
            <person name="Sanders M."/>
            <person name="Subramaniam C."/>
            <person name="Tay Y."/>
            <person name="Dear P."/>
            <person name="Doerig C."/>
            <person name="Gruber A."/>
            <person name="Parkinson J."/>
            <person name="Shirley M."/>
            <person name="Wan K.L."/>
            <person name="Berriman M."/>
            <person name="Tomley F."/>
            <person name="Pain A."/>
        </authorList>
    </citation>
    <scope>NUCLEOTIDE SEQUENCE [LARGE SCALE GENOMIC DNA]</scope>
    <source>
        <strain evidence="13">Houghton</strain>
    </source>
</reference>
<dbReference type="Pfam" id="PF08033">
    <property type="entry name" value="Sec23_BS"/>
    <property type="match status" value="1"/>
</dbReference>
<evidence type="ECO:0000259" key="12">
    <source>
        <dbReference type="Pfam" id="PF08033"/>
    </source>
</evidence>
<dbReference type="SUPFAM" id="SSF53300">
    <property type="entry name" value="vWA-like"/>
    <property type="match status" value="1"/>
</dbReference>
<evidence type="ECO:0000259" key="10">
    <source>
        <dbReference type="Pfam" id="PF04811"/>
    </source>
</evidence>
<comment type="subcellular location">
    <subcellularLocation>
        <location evidence="9">Cytoplasmic vesicle</location>
        <location evidence="9">COPII-coated vesicle membrane</location>
        <topology evidence="9">Peripheral membrane protein</topology>
        <orientation evidence="9">Cytoplasmic side</orientation>
    </subcellularLocation>
    <subcellularLocation>
        <location evidence="9">Endoplasmic reticulum membrane</location>
        <topology evidence="9">Peripheral membrane protein</topology>
        <orientation evidence="9">Cytoplasmic side</orientation>
    </subcellularLocation>
</comment>
<dbReference type="GO" id="GO:0046872">
    <property type="term" value="F:metal ion binding"/>
    <property type="evidence" value="ECO:0007669"/>
    <property type="project" value="UniProtKB-KW"/>
</dbReference>
<dbReference type="InterPro" id="IPR036180">
    <property type="entry name" value="Gelsolin-like_dom_sf"/>
</dbReference>
<evidence type="ECO:0000256" key="6">
    <source>
        <dbReference type="ARBA" id="ARBA00022927"/>
    </source>
</evidence>
<dbReference type="Gene3D" id="3.40.20.10">
    <property type="entry name" value="Severin"/>
    <property type="match status" value="1"/>
</dbReference>
<dbReference type="GO" id="GO:0005096">
    <property type="term" value="F:GTPase activator activity"/>
    <property type="evidence" value="ECO:0007669"/>
    <property type="project" value="TreeGrafter"/>
</dbReference>
<dbReference type="PANTHER" id="PTHR11141">
    <property type="entry name" value="PROTEIN TRANSPORT PROTEIN SEC23"/>
    <property type="match status" value="1"/>
</dbReference>
<gene>
    <name evidence="13" type="ORF">EPH_0037640</name>
</gene>
<dbReference type="GO" id="GO:0090110">
    <property type="term" value="P:COPII-coated vesicle cargo loading"/>
    <property type="evidence" value="ECO:0007669"/>
    <property type="project" value="TreeGrafter"/>
</dbReference>
<evidence type="ECO:0000313" key="14">
    <source>
        <dbReference type="Proteomes" id="UP000018201"/>
    </source>
</evidence>
<sequence>MSWVLLIVDLPLAESIRHHLDLQKDNQNARFVQKALKFYTSLANRAVRAGCAVDIFACSLDQVGLYEMKVMPEKTGGCVVMSDSFSLNVYKDSLKKFLETDSTGFLKMGFNAKMEVLCSKEFKVCGAIGPCTSTGKKGAQVSDLTVGEGASCEWQAAAMDKETTIAFYFEVTNQHVSNLPPGFDQEAAAVLMARLAVFKTETEDSLDVLRWLDRKLIRLVSRFADYQKDDPNSFHLSTEFAIYPQFMYHLRRSHFLQTFNASPDETAYYRSVLLRASVMNALVMIQPALLSYSLNQQGPPQPVLLDAQALKAPVDDASVVLGDRFPAPKYVQCNSGGSQARFLLAKVNPSTSYINSGTAQPLGLTEGGEAFINTDDVSLKVFMEHLIKLAVQS</sequence>
<dbReference type="GO" id="GO:0030127">
    <property type="term" value="C:COPII vesicle coat"/>
    <property type="evidence" value="ECO:0007669"/>
    <property type="project" value="InterPro"/>
</dbReference>
<dbReference type="GO" id="GO:0006886">
    <property type="term" value="P:intracellular protein transport"/>
    <property type="evidence" value="ECO:0007669"/>
    <property type="project" value="InterPro"/>
</dbReference>
<evidence type="ECO:0000256" key="7">
    <source>
        <dbReference type="ARBA" id="ARBA00023136"/>
    </source>
</evidence>
<dbReference type="VEuPathDB" id="ToxoDB:EPH_0037640"/>
<dbReference type="InterPro" id="IPR037364">
    <property type="entry name" value="Sec23"/>
</dbReference>
<dbReference type="AlphaFoldDB" id="U6H8J6"/>
<organism evidence="13 14">
    <name type="scientific">Eimeria praecox</name>
    <dbReference type="NCBI Taxonomy" id="51316"/>
    <lineage>
        <taxon>Eukaryota</taxon>
        <taxon>Sar</taxon>
        <taxon>Alveolata</taxon>
        <taxon>Apicomplexa</taxon>
        <taxon>Conoidasida</taxon>
        <taxon>Coccidia</taxon>
        <taxon>Eucoccidiorida</taxon>
        <taxon>Eimeriorina</taxon>
        <taxon>Eimeriidae</taxon>
        <taxon>Eimeria</taxon>
    </lineage>
</organism>
<keyword evidence="4 9" id="KW-0862">Zinc</keyword>
<keyword evidence="3 9" id="KW-0256">Endoplasmic reticulum</keyword>
<keyword evidence="9" id="KW-0963">Cytoplasm</keyword>
<dbReference type="InterPro" id="IPR036465">
    <property type="entry name" value="vWFA_dom_sf"/>
</dbReference>
<dbReference type="Pfam" id="PF04815">
    <property type="entry name" value="Sec23_helical"/>
    <property type="match status" value="1"/>
</dbReference>
<accession>U6H8J6</accession>
<dbReference type="Pfam" id="PF04811">
    <property type="entry name" value="Sec23_trunk"/>
    <property type="match status" value="1"/>
</dbReference>
<evidence type="ECO:0000256" key="5">
    <source>
        <dbReference type="ARBA" id="ARBA00022892"/>
    </source>
</evidence>
<dbReference type="GO" id="GO:0005789">
    <property type="term" value="C:endoplasmic reticulum membrane"/>
    <property type="evidence" value="ECO:0007669"/>
    <property type="project" value="UniProtKB-SubCell"/>
</dbReference>
<dbReference type="InterPro" id="IPR006900">
    <property type="entry name" value="Sec23/24_helical_dom"/>
</dbReference>
<comment type="similarity">
    <text evidence="9">Belongs to the SEC23/SEC24 family. SEC23 subfamily.</text>
</comment>
<dbReference type="InterPro" id="IPR012990">
    <property type="entry name" value="Beta-sandwich_Sec23_24"/>
</dbReference>
<evidence type="ECO:0000256" key="3">
    <source>
        <dbReference type="ARBA" id="ARBA00022824"/>
    </source>
</evidence>
<dbReference type="PANTHER" id="PTHR11141:SF0">
    <property type="entry name" value="PROTEIN TRANSPORT PROTEIN SEC23"/>
    <property type="match status" value="1"/>
</dbReference>
<evidence type="ECO:0000256" key="9">
    <source>
        <dbReference type="RuleBase" id="RU365030"/>
    </source>
</evidence>